<dbReference type="EMBL" id="JBHRVA010000002">
    <property type="protein sequence ID" value="MFC3302322.1"/>
    <property type="molecule type" value="Genomic_DNA"/>
</dbReference>
<accession>A0ABV7MBV2</accession>
<dbReference type="Gene3D" id="3.30.530.20">
    <property type="match status" value="1"/>
</dbReference>
<dbReference type="InterPro" id="IPR023393">
    <property type="entry name" value="START-like_dom_sf"/>
</dbReference>
<proteinExistence type="inferred from homology"/>
<reference evidence="4" key="1">
    <citation type="journal article" date="2019" name="Int. J. Syst. Evol. Microbiol.">
        <title>The Global Catalogue of Microorganisms (GCM) 10K type strain sequencing project: providing services to taxonomists for standard genome sequencing and annotation.</title>
        <authorList>
            <consortium name="The Broad Institute Genomics Platform"/>
            <consortium name="The Broad Institute Genome Sequencing Center for Infectious Disease"/>
            <person name="Wu L."/>
            <person name="Ma J."/>
        </authorList>
    </citation>
    <scope>NUCLEOTIDE SEQUENCE [LARGE SCALE GENOMIC DNA]</scope>
    <source>
        <strain evidence="4">KCTC 22245</strain>
    </source>
</reference>
<dbReference type="Pfam" id="PF08327">
    <property type="entry name" value="AHSA1"/>
    <property type="match status" value="1"/>
</dbReference>
<dbReference type="InterPro" id="IPR013538">
    <property type="entry name" value="ASHA1/2-like_C"/>
</dbReference>
<evidence type="ECO:0000259" key="2">
    <source>
        <dbReference type="Pfam" id="PF08327"/>
    </source>
</evidence>
<dbReference type="SUPFAM" id="SSF55961">
    <property type="entry name" value="Bet v1-like"/>
    <property type="match status" value="1"/>
</dbReference>
<evidence type="ECO:0000256" key="1">
    <source>
        <dbReference type="ARBA" id="ARBA00006817"/>
    </source>
</evidence>
<comment type="similarity">
    <text evidence="1">Belongs to the AHA1 family.</text>
</comment>
<name>A0ABV7MBV2_9PROT</name>
<evidence type="ECO:0000313" key="3">
    <source>
        <dbReference type="EMBL" id="MFC3302322.1"/>
    </source>
</evidence>
<gene>
    <name evidence="3" type="ORF">ACFONP_06210</name>
</gene>
<evidence type="ECO:0000313" key="4">
    <source>
        <dbReference type="Proteomes" id="UP001595607"/>
    </source>
</evidence>
<dbReference type="RefSeq" id="WP_189570474.1">
    <property type="nucleotide sequence ID" value="NZ_BMXU01000001.1"/>
</dbReference>
<sequence>MSSDLQIHTFIRAPREAVWAAITEADRVAAFHPAGMQAKALPGGGIALHRPDDGSVFIREPLLSQEVGTRLELGFEPAWADVPGGSKVVIELSDDALGTKVTLSQTNCAALGIGDNWDRFLASLKSWLETGESLYRAPESAA</sequence>
<protein>
    <submittedName>
        <fullName evidence="3">SRPBCC domain-containing protein</fullName>
    </submittedName>
</protein>
<dbReference type="Proteomes" id="UP001595607">
    <property type="component" value="Unassembled WGS sequence"/>
</dbReference>
<feature type="domain" description="Activator of Hsp90 ATPase homologue 1/2-like C-terminal" evidence="2">
    <location>
        <begin position="12"/>
        <end position="129"/>
    </location>
</feature>
<comment type="caution">
    <text evidence="3">The sequence shown here is derived from an EMBL/GenBank/DDBJ whole genome shotgun (WGS) entry which is preliminary data.</text>
</comment>
<keyword evidence="4" id="KW-1185">Reference proteome</keyword>
<organism evidence="3 4">
    <name type="scientific">Parvularcula lutaonensis</name>
    <dbReference type="NCBI Taxonomy" id="491923"/>
    <lineage>
        <taxon>Bacteria</taxon>
        <taxon>Pseudomonadati</taxon>
        <taxon>Pseudomonadota</taxon>
        <taxon>Alphaproteobacteria</taxon>
        <taxon>Parvularculales</taxon>
        <taxon>Parvularculaceae</taxon>
        <taxon>Parvularcula</taxon>
    </lineage>
</organism>